<dbReference type="GO" id="GO:0006353">
    <property type="term" value="P:DNA-templated transcription termination"/>
    <property type="evidence" value="ECO:0007669"/>
    <property type="project" value="UniProtKB-KW"/>
</dbReference>
<dbReference type="PANTHER" id="PTHR13068:SF161">
    <property type="entry name" value="F19K23.4 PROTEIN-RELATED"/>
    <property type="match status" value="1"/>
</dbReference>
<dbReference type="Pfam" id="PF02536">
    <property type="entry name" value="mTERF"/>
    <property type="match status" value="1"/>
</dbReference>
<evidence type="ECO:0000313" key="5">
    <source>
        <dbReference type="Proteomes" id="UP001558713"/>
    </source>
</evidence>
<evidence type="ECO:0000256" key="3">
    <source>
        <dbReference type="ARBA" id="ARBA00022946"/>
    </source>
</evidence>
<dbReference type="Gene3D" id="1.25.70.10">
    <property type="entry name" value="Transcription termination factor 3, mitochondrial"/>
    <property type="match status" value="1"/>
</dbReference>
<dbReference type="PANTHER" id="PTHR13068">
    <property type="entry name" value="CGI-12 PROTEIN-RELATED"/>
    <property type="match status" value="1"/>
</dbReference>
<evidence type="ECO:0000256" key="2">
    <source>
        <dbReference type="ARBA" id="ARBA00022472"/>
    </source>
</evidence>
<sequence length="456" mass="51086">MYSLIFHGRRLTQLQKWRHLSVSVQNVTAFSNSFSSISAADVSLRDGLKGNNFTVSYLIDSLGLAKKLSESISRKVTLVDKDNPDSVLSMLRSYGFTVTQISSIITGYPLLLTADAEKSLAPKLRFLQTRGASSFELTEIVSTVPEILGKKGEKTVSRYYDLIKEIIEADKSCGNSCHSLAEGSKQENKIRNVLVLREMGVPQKYLFSLLISDGQPVCGKEIFEESLKQVVEMGFDPTTSKFVQALKTVYRFSDKSIEEKINVYERLGLAVGDVWAMFKKCPSFLNNSEKKICQTIETLKKSGLLEDEVLSVFKKFPQCIGASEQKIANSIEPFIGLGFTRDEFVMIAKRFPQCLTLSAETVKKKIEFLVKKMNWPLKAVVSNPAVLGYSLEKRTIPRCNVIKALMSKGLIVRKLPPMSSVLVCTDEAFLDRYVRNHDDKELGTELMAIFTRGRVS</sequence>
<proteinExistence type="inferred from homology"/>
<keyword evidence="2" id="KW-0806">Transcription termination</keyword>
<keyword evidence="2" id="KW-0804">Transcription</keyword>
<dbReference type="EMBL" id="JBANAX010000258">
    <property type="protein sequence ID" value="KAL1216890.1"/>
    <property type="molecule type" value="Genomic_DNA"/>
</dbReference>
<dbReference type="SMART" id="SM00733">
    <property type="entry name" value="Mterf"/>
    <property type="match status" value="7"/>
</dbReference>
<reference evidence="4 5" key="1">
    <citation type="submission" date="2024-04" db="EMBL/GenBank/DDBJ databases">
        <title>Genome assembly C_amara_ONT_v2.</title>
        <authorList>
            <person name="Yant L."/>
            <person name="Moore C."/>
            <person name="Slenker M."/>
        </authorList>
    </citation>
    <scope>NUCLEOTIDE SEQUENCE [LARGE SCALE GENOMIC DNA]</scope>
    <source>
        <tissue evidence="4">Leaf</tissue>
    </source>
</reference>
<dbReference type="AlphaFoldDB" id="A0ABD1BDA8"/>
<keyword evidence="3" id="KW-0809">Transit peptide</keyword>
<dbReference type="GO" id="GO:0005737">
    <property type="term" value="C:cytoplasm"/>
    <property type="evidence" value="ECO:0007669"/>
    <property type="project" value="UniProtKB-ARBA"/>
</dbReference>
<gene>
    <name evidence="4" type="ORF">V5N11_028572</name>
</gene>
<dbReference type="FunFam" id="1.25.70.10:FF:000033">
    <property type="entry name" value="F19K23.4 protein"/>
    <property type="match status" value="1"/>
</dbReference>
<keyword evidence="2" id="KW-0805">Transcription regulation</keyword>
<evidence type="ECO:0000313" key="4">
    <source>
        <dbReference type="EMBL" id="KAL1216890.1"/>
    </source>
</evidence>
<dbReference type="InterPro" id="IPR038538">
    <property type="entry name" value="MTERF_sf"/>
</dbReference>
<accession>A0ABD1BDA8</accession>
<dbReference type="InterPro" id="IPR003690">
    <property type="entry name" value="MTERF"/>
</dbReference>
<protein>
    <submittedName>
        <fullName evidence="4">Transcription termination factor MTERF2</fullName>
    </submittedName>
</protein>
<evidence type="ECO:0000256" key="1">
    <source>
        <dbReference type="ARBA" id="ARBA00007692"/>
    </source>
</evidence>
<name>A0ABD1BDA8_CARAN</name>
<keyword evidence="5" id="KW-1185">Reference proteome</keyword>
<comment type="similarity">
    <text evidence="1">Belongs to the mTERF family.</text>
</comment>
<dbReference type="Proteomes" id="UP001558713">
    <property type="component" value="Unassembled WGS sequence"/>
</dbReference>
<comment type="caution">
    <text evidence="4">The sequence shown here is derived from an EMBL/GenBank/DDBJ whole genome shotgun (WGS) entry which is preliminary data.</text>
</comment>
<organism evidence="4 5">
    <name type="scientific">Cardamine amara subsp. amara</name>
    <dbReference type="NCBI Taxonomy" id="228776"/>
    <lineage>
        <taxon>Eukaryota</taxon>
        <taxon>Viridiplantae</taxon>
        <taxon>Streptophyta</taxon>
        <taxon>Embryophyta</taxon>
        <taxon>Tracheophyta</taxon>
        <taxon>Spermatophyta</taxon>
        <taxon>Magnoliopsida</taxon>
        <taxon>eudicotyledons</taxon>
        <taxon>Gunneridae</taxon>
        <taxon>Pentapetalae</taxon>
        <taxon>rosids</taxon>
        <taxon>malvids</taxon>
        <taxon>Brassicales</taxon>
        <taxon>Brassicaceae</taxon>
        <taxon>Cardamineae</taxon>
        <taxon>Cardamine</taxon>
    </lineage>
</organism>